<name>A0A9D2G5F7_9FIRM</name>
<dbReference type="GO" id="GO:0005524">
    <property type="term" value="F:ATP binding"/>
    <property type="evidence" value="ECO:0007669"/>
    <property type="project" value="UniProtKB-KW"/>
</dbReference>
<gene>
    <name evidence="3" type="ORF">H9964_05240</name>
</gene>
<dbReference type="PANTHER" id="PTHR33295">
    <property type="entry name" value="ATPASE"/>
    <property type="match status" value="1"/>
</dbReference>
<evidence type="ECO:0000259" key="1">
    <source>
        <dbReference type="Pfam" id="PF13173"/>
    </source>
</evidence>
<keyword evidence="3" id="KW-0547">Nucleotide-binding</keyword>
<proteinExistence type="predicted"/>
<dbReference type="AlphaFoldDB" id="A0A9D2G5F7"/>
<reference evidence="3" key="1">
    <citation type="journal article" date="2021" name="PeerJ">
        <title>Extensive microbial diversity within the chicken gut microbiome revealed by metagenomics and culture.</title>
        <authorList>
            <person name="Gilroy R."/>
            <person name="Ravi A."/>
            <person name="Getino M."/>
            <person name="Pursley I."/>
            <person name="Horton D.L."/>
            <person name="Alikhan N.F."/>
            <person name="Baker D."/>
            <person name="Gharbi K."/>
            <person name="Hall N."/>
            <person name="Watson M."/>
            <person name="Adriaenssens E.M."/>
            <person name="Foster-Nyarko E."/>
            <person name="Jarju S."/>
            <person name="Secka A."/>
            <person name="Antonio M."/>
            <person name="Oren A."/>
            <person name="Chaudhuri R.R."/>
            <person name="La Ragione R."/>
            <person name="Hildebrand F."/>
            <person name="Pallen M.J."/>
        </authorList>
    </citation>
    <scope>NUCLEOTIDE SEQUENCE</scope>
    <source>
        <strain evidence="3">ChiW7-2402</strain>
    </source>
</reference>
<dbReference type="SUPFAM" id="SSF52540">
    <property type="entry name" value="P-loop containing nucleoside triphosphate hydrolases"/>
    <property type="match status" value="1"/>
</dbReference>
<dbReference type="InterPro" id="IPR025420">
    <property type="entry name" value="DUF4143"/>
</dbReference>
<sequence>MKLIERTSYLKQLQNVVGTPDIKVITGVRRSGKSKLMDAFIALLEKDGAPKNIVRIKLNLKQFEALKAGDALYRYIDERYREGVTNYLFIDEVQLCDGFETVINSLYEEERFDIYLTGSNAFLLSSDLATLFGGRVFEIAMFPFSFREYLLYYPENDIQAAFDRYVIEGGMSGSYLYKDPADARKYLAGIVRTTITKDIVTKFKIENEDLLNMIADFLMDNIGSKTSIRKIANTLTSNTYKTNDKTCGAYVEYLCRSFLFYPFKRYDVKGKRYLESDKKYYLADLSFRYATIGTKNADYGHLYENLVAIELLRRGYEVYVGQLGEKEVDFVAVKEGVKTYIQVCDDISRLETLQREIAPLLSIKDAYPKMIVARTKHPESQVEGIRIVDIAEWLCTSQI</sequence>
<keyword evidence="3" id="KW-0067">ATP-binding</keyword>
<dbReference type="Pfam" id="PF13635">
    <property type="entry name" value="DUF4143"/>
    <property type="match status" value="1"/>
</dbReference>
<dbReference type="EMBL" id="DXBB01000073">
    <property type="protein sequence ID" value="HIZ72963.1"/>
    <property type="molecule type" value="Genomic_DNA"/>
</dbReference>
<dbReference type="InterPro" id="IPR027417">
    <property type="entry name" value="P-loop_NTPase"/>
</dbReference>
<feature type="domain" description="DUF4143" evidence="2">
    <location>
        <begin position="197"/>
        <end position="343"/>
    </location>
</feature>
<evidence type="ECO:0000313" key="3">
    <source>
        <dbReference type="EMBL" id="HIZ72963.1"/>
    </source>
</evidence>
<protein>
    <submittedName>
        <fullName evidence="3">ATP-binding protein</fullName>
    </submittedName>
</protein>
<dbReference type="Pfam" id="PF13173">
    <property type="entry name" value="AAA_14"/>
    <property type="match status" value="1"/>
</dbReference>
<reference evidence="3" key="2">
    <citation type="submission" date="2021-04" db="EMBL/GenBank/DDBJ databases">
        <authorList>
            <person name="Gilroy R."/>
        </authorList>
    </citation>
    <scope>NUCLEOTIDE SEQUENCE</scope>
    <source>
        <strain evidence="3">ChiW7-2402</strain>
    </source>
</reference>
<dbReference type="PANTHER" id="PTHR33295:SF20">
    <property type="entry name" value="ATPASE"/>
    <property type="match status" value="1"/>
</dbReference>
<organism evidence="3 4">
    <name type="scientific">Candidatus Gallimonas intestinavium</name>
    <dbReference type="NCBI Taxonomy" id="2838603"/>
    <lineage>
        <taxon>Bacteria</taxon>
        <taxon>Bacillati</taxon>
        <taxon>Bacillota</taxon>
        <taxon>Clostridia</taxon>
        <taxon>Candidatus Gallimonas</taxon>
    </lineage>
</organism>
<dbReference type="Proteomes" id="UP000824102">
    <property type="component" value="Unassembled WGS sequence"/>
</dbReference>
<accession>A0A9D2G5F7</accession>
<comment type="caution">
    <text evidence="3">The sequence shown here is derived from an EMBL/GenBank/DDBJ whole genome shotgun (WGS) entry which is preliminary data.</text>
</comment>
<feature type="domain" description="AAA" evidence="1">
    <location>
        <begin position="21"/>
        <end position="150"/>
    </location>
</feature>
<evidence type="ECO:0000313" key="4">
    <source>
        <dbReference type="Proteomes" id="UP000824102"/>
    </source>
</evidence>
<evidence type="ECO:0000259" key="2">
    <source>
        <dbReference type="Pfam" id="PF13635"/>
    </source>
</evidence>
<dbReference type="InterPro" id="IPR041682">
    <property type="entry name" value="AAA_14"/>
</dbReference>